<feature type="domain" description="N-acetyltransferase" evidence="1">
    <location>
        <begin position="11"/>
        <end position="164"/>
    </location>
</feature>
<dbReference type="InterPro" id="IPR000182">
    <property type="entry name" value="GNAT_dom"/>
</dbReference>
<proteinExistence type="predicted"/>
<reference evidence="2 3" key="1">
    <citation type="submission" date="2015-07" db="EMBL/GenBank/DDBJ databases">
        <title>Draft genome of Bellilinea caldifistulae DSM 17877.</title>
        <authorList>
            <person name="Hemp J."/>
            <person name="Ward L.M."/>
            <person name="Pace L.A."/>
            <person name="Fischer W.W."/>
        </authorList>
    </citation>
    <scope>NUCLEOTIDE SEQUENCE [LARGE SCALE GENOMIC DNA]</scope>
    <source>
        <strain evidence="2 3">GOMI-1</strain>
    </source>
</reference>
<dbReference type="InterPro" id="IPR016181">
    <property type="entry name" value="Acyl_CoA_acyltransferase"/>
</dbReference>
<comment type="caution">
    <text evidence="2">The sequence shown here is derived from an EMBL/GenBank/DDBJ whole genome shotgun (WGS) entry which is preliminary data.</text>
</comment>
<dbReference type="SUPFAM" id="SSF55729">
    <property type="entry name" value="Acyl-CoA N-acyltransferases (Nat)"/>
    <property type="match status" value="2"/>
</dbReference>
<organism evidence="2 3">
    <name type="scientific">Bellilinea caldifistulae</name>
    <dbReference type="NCBI Taxonomy" id="360411"/>
    <lineage>
        <taxon>Bacteria</taxon>
        <taxon>Bacillati</taxon>
        <taxon>Chloroflexota</taxon>
        <taxon>Anaerolineae</taxon>
        <taxon>Anaerolineales</taxon>
        <taxon>Anaerolineaceae</taxon>
        <taxon>Bellilinea</taxon>
    </lineage>
</organism>
<dbReference type="Pfam" id="PF00583">
    <property type="entry name" value="Acetyltransf_1"/>
    <property type="match status" value="1"/>
</dbReference>
<dbReference type="RefSeq" id="WP_061919119.1">
    <property type="nucleotide sequence ID" value="NZ_DF967971.1"/>
</dbReference>
<dbReference type="PANTHER" id="PTHR43617">
    <property type="entry name" value="L-AMINO ACID N-ACETYLTRANSFERASE"/>
    <property type="match status" value="1"/>
</dbReference>
<feature type="domain" description="N-acetyltransferase" evidence="1">
    <location>
        <begin position="168"/>
        <end position="312"/>
    </location>
</feature>
<evidence type="ECO:0000313" key="3">
    <source>
        <dbReference type="Proteomes" id="UP000050514"/>
    </source>
</evidence>
<evidence type="ECO:0000259" key="1">
    <source>
        <dbReference type="PROSITE" id="PS51186"/>
    </source>
</evidence>
<dbReference type="EMBL" id="LGHJ01000012">
    <property type="protein sequence ID" value="KPL76238.1"/>
    <property type="molecule type" value="Genomic_DNA"/>
</dbReference>
<accession>A0A0P6X465</accession>
<keyword evidence="3" id="KW-1185">Reference proteome</keyword>
<protein>
    <recommendedName>
        <fullName evidence="1">N-acetyltransferase domain-containing protein</fullName>
    </recommendedName>
</protein>
<dbReference type="Pfam" id="PF13508">
    <property type="entry name" value="Acetyltransf_7"/>
    <property type="match status" value="1"/>
</dbReference>
<dbReference type="PROSITE" id="PS51186">
    <property type="entry name" value="GNAT"/>
    <property type="match status" value="2"/>
</dbReference>
<dbReference type="InterPro" id="IPR050276">
    <property type="entry name" value="MshD_Acetyltransferase"/>
</dbReference>
<dbReference type="STRING" id="360411.AC812_06005"/>
<dbReference type="CDD" id="cd04301">
    <property type="entry name" value="NAT_SF"/>
    <property type="match status" value="2"/>
</dbReference>
<name>A0A0P6X465_9CHLR</name>
<gene>
    <name evidence="2" type="ORF">AC812_06005</name>
</gene>
<dbReference type="Gene3D" id="3.40.630.30">
    <property type="match status" value="1"/>
</dbReference>
<dbReference type="GO" id="GO:0016747">
    <property type="term" value="F:acyltransferase activity, transferring groups other than amino-acyl groups"/>
    <property type="evidence" value="ECO:0007669"/>
    <property type="project" value="InterPro"/>
</dbReference>
<dbReference type="OrthoDB" id="159497at2"/>
<dbReference type="AlphaFoldDB" id="A0A0P6X465"/>
<evidence type="ECO:0000313" key="2">
    <source>
        <dbReference type="EMBL" id="KPL76238.1"/>
    </source>
</evidence>
<dbReference type="Proteomes" id="UP000050514">
    <property type="component" value="Unassembled WGS sequence"/>
</dbReference>
<sequence length="312" mass="35618">MKSENMGQAWMTWRGLQAEDERLLKDLDRACKEADGEEWVSDLVGDALAAMQVHVDNTFCAVGEEILMAVGWIQLLPSTENEQRVLLGGRVHPLYRRKGLGTMLLEWLENRANMVSGYERVRRLIIRNEALTADAHSIYVQSGFTPIFAENMMVCSLEKMPPADLLPETYRLVNWSAETAPLFYRAYCDAFYDRAASFDPLEKWVGEYDSDRDFLPQSSWLAINGEERPVAFVTAGRVGEMAWINQTGVVPELRGQGVAFGLLAHALRQFHHTGYREVGLHVNVNNPAAIRRFYELGFRRRLTRARYEKTLL</sequence>